<gene>
    <name evidence="2" type="ORF">BGZ65_008840</name>
</gene>
<feature type="region of interest" description="Disordered" evidence="1">
    <location>
        <begin position="115"/>
        <end position="153"/>
    </location>
</feature>
<protein>
    <submittedName>
        <fullName evidence="2">Uncharacterized protein</fullName>
    </submittedName>
</protein>
<reference evidence="2" key="1">
    <citation type="journal article" date="2020" name="Fungal Divers.">
        <title>Resolving the Mortierellaceae phylogeny through synthesis of multi-gene phylogenetics and phylogenomics.</title>
        <authorList>
            <person name="Vandepol N."/>
            <person name="Liber J."/>
            <person name="Desiro A."/>
            <person name="Na H."/>
            <person name="Kennedy M."/>
            <person name="Barry K."/>
            <person name="Grigoriev I.V."/>
            <person name="Miller A.N."/>
            <person name="O'Donnell K."/>
            <person name="Stajich J.E."/>
            <person name="Bonito G."/>
        </authorList>
    </citation>
    <scope>NUCLEOTIDE SEQUENCE</scope>
    <source>
        <strain evidence="2">MES-2147</strain>
    </source>
</reference>
<dbReference type="Proteomes" id="UP000749646">
    <property type="component" value="Unassembled WGS sequence"/>
</dbReference>
<dbReference type="OrthoDB" id="2436324at2759"/>
<dbReference type="EMBL" id="JAAAHW010001337">
    <property type="protein sequence ID" value="KAF9995520.1"/>
    <property type="molecule type" value="Genomic_DNA"/>
</dbReference>
<feature type="non-terminal residue" evidence="2">
    <location>
        <position position="314"/>
    </location>
</feature>
<evidence type="ECO:0000256" key="1">
    <source>
        <dbReference type="SAM" id="MobiDB-lite"/>
    </source>
</evidence>
<proteinExistence type="predicted"/>
<feature type="compositionally biased region" description="Acidic residues" evidence="1">
    <location>
        <begin position="115"/>
        <end position="128"/>
    </location>
</feature>
<comment type="caution">
    <text evidence="2">The sequence shown here is derived from an EMBL/GenBank/DDBJ whole genome shotgun (WGS) entry which is preliminary data.</text>
</comment>
<feature type="compositionally biased region" description="Gly residues" evidence="1">
    <location>
        <begin position="129"/>
        <end position="143"/>
    </location>
</feature>
<evidence type="ECO:0000313" key="2">
    <source>
        <dbReference type="EMBL" id="KAF9995520.1"/>
    </source>
</evidence>
<keyword evidence="3" id="KW-1185">Reference proteome</keyword>
<accession>A0A9P6SS55</accession>
<sequence length="314" mass="33624">MSKKPWRTKVRKLCDELSDILQNSPVGQPNPRIQHIVNQLSALVAQMPVGTVNPNPIPPLSGQLIAAQTAAALQAAAVQQAAAAQQDTAAQAVFDSAFLDNADIDIDTDVVERIEDEEDEEEDDEGDGAGDGAGDGGGSGDGQGTDVEKEPSRARLRSLQAVLKLLIESPSLQHSVDRTWVKKTAFNGDDFTVNEIKVVVRLANALRPYAPKRWQSRDDNDGSSFRDHTAHVTLRAPIVLIANAVLRATGYSHFARRVSPQPAVSSVHALHLGAQGMYEVLCAADPGHYDIVDAAGNPLTSMPNVTLPRANIRA</sequence>
<organism evidence="2 3">
    <name type="scientific">Modicella reniformis</name>
    <dbReference type="NCBI Taxonomy" id="1440133"/>
    <lineage>
        <taxon>Eukaryota</taxon>
        <taxon>Fungi</taxon>
        <taxon>Fungi incertae sedis</taxon>
        <taxon>Mucoromycota</taxon>
        <taxon>Mortierellomycotina</taxon>
        <taxon>Mortierellomycetes</taxon>
        <taxon>Mortierellales</taxon>
        <taxon>Mortierellaceae</taxon>
        <taxon>Modicella</taxon>
    </lineage>
</organism>
<evidence type="ECO:0000313" key="3">
    <source>
        <dbReference type="Proteomes" id="UP000749646"/>
    </source>
</evidence>
<dbReference type="AlphaFoldDB" id="A0A9P6SS55"/>
<name>A0A9P6SS55_9FUNG</name>